<dbReference type="EMBL" id="OY726395">
    <property type="protein sequence ID" value="CAJ1587423.1"/>
    <property type="molecule type" value="Genomic_DNA"/>
</dbReference>
<gene>
    <name evidence="1" type="ORF">MU0050_004789</name>
</gene>
<proteinExistence type="predicted"/>
<evidence type="ECO:0000313" key="1">
    <source>
        <dbReference type="EMBL" id="CAJ1587423.1"/>
    </source>
</evidence>
<dbReference type="Proteomes" id="UP001190466">
    <property type="component" value="Chromosome"/>
</dbReference>
<evidence type="ECO:0000313" key="2">
    <source>
        <dbReference type="Proteomes" id="UP001190466"/>
    </source>
</evidence>
<reference evidence="1 2" key="1">
    <citation type="submission" date="2023-08" db="EMBL/GenBank/DDBJ databases">
        <authorList>
            <person name="Folkvardsen B D."/>
            <person name="Norman A."/>
        </authorList>
    </citation>
    <scope>NUCLEOTIDE SEQUENCE [LARGE SCALE GENOMIC DNA]</scope>
    <source>
        <strain evidence="1 2">Mu0050</strain>
    </source>
</reference>
<sequence>MTIDKTTVQVPGAALPPVITAYLAAQLARDATSALAAFTADAVVTDEGRTYRGRQQIAAWLGRAASEYTYTTEFTGSTQNGPESYDVTAHLEGDFPGGVADLHFRFVLDGALIARLVIEP</sequence>
<dbReference type="RefSeq" id="WP_316513181.1">
    <property type="nucleotide sequence ID" value="NZ_OY726395.1"/>
</dbReference>
<dbReference type="InterPro" id="IPR032710">
    <property type="entry name" value="NTF2-like_dom_sf"/>
</dbReference>
<organism evidence="1 2">
    <name type="scientific">[Mycobacterium] wendilense</name>
    <dbReference type="NCBI Taxonomy" id="3064284"/>
    <lineage>
        <taxon>Bacteria</taxon>
        <taxon>Bacillati</taxon>
        <taxon>Actinomycetota</taxon>
        <taxon>Actinomycetes</taxon>
        <taxon>Mycobacteriales</taxon>
        <taxon>Mycobacteriaceae</taxon>
        <taxon>Mycolicibacter</taxon>
    </lineage>
</organism>
<dbReference type="SUPFAM" id="SSF54427">
    <property type="entry name" value="NTF2-like"/>
    <property type="match status" value="1"/>
</dbReference>
<keyword evidence="2" id="KW-1185">Reference proteome</keyword>
<dbReference type="Gene3D" id="3.10.450.50">
    <property type="match status" value="1"/>
</dbReference>
<name>A0ABM9MKE2_9MYCO</name>
<accession>A0ABM9MKE2</accession>
<protein>
    <submittedName>
        <fullName evidence="1">Nuclear transport factor 2 family protein</fullName>
    </submittedName>
</protein>